<dbReference type="InParanoid" id="F9WZN7"/>
<feature type="region of interest" description="Disordered" evidence="1">
    <location>
        <begin position="317"/>
        <end position="726"/>
    </location>
</feature>
<feature type="compositionally biased region" description="Low complexity" evidence="1">
    <location>
        <begin position="510"/>
        <end position="536"/>
    </location>
</feature>
<feature type="region of interest" description="Disordered" evidence="1">
    <location>
        <begin position="153"/>
        <end position="197"/>
    </location>
</feature>
<accession>F9WZN7</accession>
<dbReference type="KEGG" id="ztr:MYCGRDRAFT_106834"/>
<dbReference type="EMBL" id="CM001196">
    <property type="protein sequence ID" value="EGP90921.1"/>
    <property type="molecule type" value="Genomic_DNA"/>
</dbReference>
<dbReference type="InterPro" id="IPR019464">
    <property type="entry name" value="ELL_N"/>
</dbReference>
<feature type="compositionally biased region" description="Basic and acidic residues" evidence="1">
    <location>
        <begin position="371"/>
        <end position="405"/>
    </location>
</feature>
<dbReference type="GO" id="GO:0008023">
    <property type="term" value="C:transcription elongation factor complex"/>
    <property type="evidence" value="ECO:0007669"/>
    <property type="project" value="InterPro"/>
</dbReference>
<dbReference type="GO" id="GO:0016567">
    <property type="term" value="P:protein ubiquitination"/>
    <property type="evidence" value="ECO:0007669"/>
    <property type="project" value="UniProtKB-UniPathway"/>
</dbReference>
<dbReference type="GeneID" id="13403267"/>
<evidence type="ECO:0000256" key="1">
    <source>
        <dbReference type="SAM" id="MobiDB-lite"/>
    </source>
</evidence>
<evidence type="ECO:0000259" key="2">
    <source>
        <dbReference type="Pfam" id="PF10390"/>
    </source>
</evidence>
<organism evidence="3 4">
    <name type="scientific">Zymoseptoria tritici (strain CBS 115943 / IPO323)</name>
    <name type="common">Speckled leaf blotch fungus</name>
    <name type="synonym">Septoria tritici</name>
    <dbReference type="NCBI Taxonomy" id="336722"/>
    <lineage>
        <taxon>Eukaryota</taxon>
        <taxon>Fungi</taxon>
        <taxon>Dikarya</taxon>
        <taxon>Ascomycota</taxon>
        <taxon>Pezizomycotina</taxon>
        <taxon>Dothideomycetes</taxon>
        <taxon>Dothideomycetidae</taxon>
        <taxon>Mycosphaerellales</taxon>
        <taxon>Mycosphaerellaceae</taxon>
        <taxon>Zymoseptoria</taxon>
    </lineage>
</organism>
<keyword evidence="4" id="KW-1185">Reference proteome</keyword>
<dbReference type="OMA" id="KYGVENR"/>
<evidence type="ECO:0000313" key="4">
    <source>
        <dbReference type="Proteomes" id="UP000008062"/>
    </source>
</evidence>
<dbReference type="SUPFAM" id="SSF46785">
    <property type="entry name" value="Winged helix' DNA-binding domain"/>
    <property type="match status" value="1"/>
</dbReference>
<dbReference type="UniPathway" id="UPA00143"/>
<feature type="compositionally biased region" description="Polar residues" evidence="1">
    <location>
        <begin position="539"/>
        <end position="560"/>
    </location>
</feature>
<dbReference type="InterPro" id="IPR036390">
    <property type="entry name" value="WH_DNA-bd_sf"/>
</dbReference>
<feature type="compositionally biased region" description="Low complexity" evidence="1">
    <location>
        <begin position="693"/>
        <end position="705"/>
    </location>
</feature>
<dbReference type="HOGENOM" id="CLU_340639_0_0_1"/>
<dbReference type="RefSeq" id="XP_003855945.1">
    <property type="nucleotide sequence ID" value="XM_003855897.1"/>
</dbReference>
<dbReference type="GO" id="GO:0006368">
    <property type="term" value="P:transcription elongation by RNA polymerase II"/>
    <property type="evidence" value="ECO:0007669"/>
    <property type="project" value="InterPro"/>
</dbReference>
<dbReference type="InterPro" id="IPR042065">
    <property type="entry name" value="E3_ELL-like"/>
</dbReference>
<evidence type="ECO:0000313" key="3">
    <source>
        <dbReference type="EMBL" id="EGP90921.1"/>
    </source>
</evidence>
<dbReference type="Pfam" id="PF10390">
    <property type="entry name" value="ELL"/>
    <property type="match status" value="1"/>
</dbReference>
<dbReference type="eggNOG" id="ENOG502S5YD">
    <property type="taxonomic scope" value="Eukaryota"/>
</dbReference>
<name>F9WZN7_ZYMTI</name>
<feature type="compositionally biased region" description="Basic and acidic residues" evidence="1">
    <location>
        <begin position="666"/>
        <end position="684"/>
    </location>
</feature>
<feature type="compositionally biased region" description="Low complexity" evidence="1">
    <location>
        <begin position="611"/>
        <end position="624"/>
    </location>
</feature>
<dbReference type="Gene3D" id="1.10.10.2670">
    <property type="entry name" value="E3 ubiquitin-protein ligase"/>
    <property type="match status" value="1"/>
</dbReference>
<feature type="compositionally biased region" description="Polar residues" evidence="1">
    <location>
        <begin position="632"/>
        <end position="650"/>
    </location>
</feature>
<dbReference type="AlphaFoldDB" id="F9WZN7"/>
<feature type="domain" description="RNA polymerase II elongation factor ELL N-terminal" evidence="2">
    <location>
        <begin position="135"/>
        <end position="272"/>
    </location>
</feature>
<proteinExistence type="predicted"/>
<dbReference type="VEuPathDB" id="FungiDB:ZTRI_1.257"/>
<sequence length="800" mass="85828">MSTTTIPPAGLVLHDVPADDETQFNNDSAVSFRLSDDLLRDVRKASAGQDGLQFLTGNAPKIRLGKRTIDLSISSEAFRHELYSASKESFGGLAFAGVVSHRAELKLPERKHSEGSDAALAALQNTLASYQQEKQAKSVNITTSVIATPENRFQAAKEHKQAQRRGLLGSQPASPSRNAVGVSRSGLPPTSAPTTDSAVRLRAMRTPLVHLIAIKPLSRDEIVRKTRIPKDDLDDMLKKIGKQEDGKWQLTDRTYKELDVYKFGYLSQADRQAAIDNAIRAYDRLRLGKDDKEWQMLLPKEERNKGTVLSKLHLSAANRNGLTPSHGASPIPGGDGEKAGISAATTPRLGPASTPKISSAAGTGGGMKRLFAKDPKKARAAEEAKDKKRKEREVAATASDKEGGKPARKKVATKTNNPKVKSAEIVHSSSDEDSDSLEENKKAAGPGSSQSKVPPTDRRPVQGAVAKATPKASIEASPSSKATTGKLVRPVPKDTAPSTTAKKAGPGNGTKTIVSTITKASTTSKAAKPATAGKATPNGRPTSSQARPQLSPQNRSSRPTVPSPLGAARPRNASNVSERAAVGVQRVRQGAETPKGLGITSNGVARKRGDTTMSASSTSSDRMSVAGKKLPTTETARKATTNGTASSKPVTNGTNGTNGVTLKPENGVKRKAVDSPNSDHDERHVTKHRKTESNSSQSQKSHSGSTIASSSVNTRERSASTDSTASITDTITFTQGVNLAQEFRDYYYPKYTKLYDEQVAMEAKGERVPREERQRLWKMHRRLEQMKKEIKAASLREFDE</sequence>
<protein>
    <recommendedName>
        <fullName evidence="2">RNA polymerase II elongation factor ELL N-terminal domain-containing protein</fullName>
    </recommendedName>
</protein>
<gene>
    <name evidence="3" type="ORF">MYCGRDRAFT_106834</name>
</gene>
<dbReference type="OrthoDB" id="2587563at2759"/>
<reference evidence="3 4" key="1">
    <citation type="journal article" date="2011" name="PLoS Genet.">
        <title>Finished genome of the fungal wheat pathogen Mycosphaerella graminicola reveals dispensome structure, chromosome plasticity, and stealth pathogenesis.</title>
        <authorList>
            <person name="Goodwin S.B."/>
            <person name="Ben M'barek S."/>
            <person name="Dhillon B."/>
            <person name="Wittenberg A.H.J."/>
            <person name="Crane C.F."/>
            <person name="Hane J.K."/>
            <person name="Foster A.J."/>
            <person name="Van der Lee T.A.J."/>
            <person name="Grimwood J."/>
            <person name="Aerts A."/>
            <person name="Antoniw J."/>
            <person name="Bailey A."/>
            <person name="Bluhm B."/>
            <person name="Bowler J."/>
            <person name="Bristow J."/>
            <person name="van der Burgt A."/>
            <person name="Canto-Canche B."/>
            <person name="Churchill A.C.L."/>
            <person name="Conde-Ferraez L."/>
            <person name="Cools H.J."/>
            <person name="Coutinho P.M."/>
            <person name="Csukai M."/>
            <person name="Dehal P."/>
            <person name="De Wit P."/>
            <person name="Donzelli B."/>
            <person name="van de Geest H.C."/>
            <person name="van Ham R.C.H.J."/>
            <person name="Hammond-Kosack K.E."/>
            <person name="Henrissat B."/>
            <person name="Kilian A."/>
            <person name="Kobayashi A.K."/>
            <person name="Koopmann E."/>
            <person name="Kourmpetis Y."/>
            <person name="Kuzniar A."/>
            <person name="Lindquist E."/>
            <person name="Lombard V."/>
            <person name="Maliepaard C."/>
            <person name="Martins N."/>
            <person name="Mehrabi R."/>
            <person name="Nap J.P.H."/>
            <person name="Ponomarenko A."/>
            <person name="Rudd J.J."/>
            <person name="Salamov A."/>
            <person name="Schmutz J."/>
            <person name="Schouten H.J."/>
            <person name="Shapiro H."/>
            <person name="Stergiopoulos I."/>
            <person name="Torriani S.F.F."/>
            <person name="Tu H."/>
            <person name="de Vries R.P."/>
            <person name="Waalwijk C."/>
            <person name="Ware S.B."/>
            <person name="Wiebenga A."/>
            <person name="Zwiers L.-H."/>
            <person name="Oliver R.P."/>
            <person name="Grigoriev I.V."/>
            <person name="Kema G.H.J."/>
        </authorList>
    </citation>
    <scope>NUCLEOTIDE SEQUENCE [LARGE SCALE GENOMIC DNA]</scope>
    <source>
        <strain evidence="4">CBS 115943 / IPO323</strain>
    </source>
</reference>
<dbReference type="Proteomes" id="UP000008062">
    <property type="component" value="Chromosome 1"/>
</dbReference>